<reference evidence="1 2" key="1">
    <citation type="journal article" date="2020" name="Mol. Biol. Evol.">
        <title>Distinct Expression and Methylation Patterns for Genes with Different Fates following a Single Whole-Genome Duplication in Flowering Plants.</title>
        <authorList>
            <person name="Shi T."/>
            <person name="Rahmani R.S."/>
            <person name="Gugger P.F."/>
            <person name="Wang M."/>
            <person name="Li H."/>
            <person name="Zhang Y."/>
            <person name="Li Z."/>
            <person name="Wang Q."/>
            <person name="Van de Peer Y."/>
            <person name="Marchal K."/>
            <person name="Chen J."/>
        </authorList>
    </citation>
    <scope>NUCLEOTIDE SEQUENCE [LARGE SCALE GENOMIC DNA]</scope>
    <source>
        <tissue evidence="1">Leaf</tissue>
    </source>
</reference>
<dbReference type="Proteomes" id="UP000607653">
    <property type="component" value="Unassembled WGS sequence"/>
</dbReference>
<dbReference type="EMBL" id="DUZY01000004">
    <property type="protein sequence ID" value="DAD37892.1"/>
    <property type="molecule type" value="Genomic_DNA"/>
</dbReference>
<proteinExistence type="predicted"/>
<protein>
    <submittedName>
        <fullName evidence="1">Uncharacterized protein</fullName>
    </submittedName>
</protein>
<gene>
    <name evidence="1" type="ORF">HUJ06_008533</name>
</gene>
<evidence type="ECO:0000313" key="1">
    <source>
        <dbReference type="EMBL" id="DAD37892.1"/>
    </source>
</evidence>
<comment type="caution">
    <text evidence="1">The sequence shown here is derived from an EMBL/GenBank/DDBJ whole genome shotgun (WGS) entry which is preliminary data.</text>
</comment>
<sequence length="151" mass="17006">MKKPPLSNGLLLHFAHTYSQPRTREREKTSSVQWSPFASFVLREILFSFFECCISQKGRSLPSKKSLSAVNILSPVEFLERNLKSTLRTGTFSRFVSSFFGNSECGLMEMKSLSSMKLTEKEIRGLDVGSMEFKSRVSIGFTRSTAKGVSE</sequence>
<keyword evidence="2" id="KW-1185">Reference proteome</keyword>
<evidence type="ECO:0000313" key="2">
    <source>
        <dbReference type="Proteomes" id="UP000607653"/>
    </source>
</evidence>
<organism evidence="1 2">
    <name type="scientific">Nelumbo nucifera</name>
    <name type="common">Sacred lotus</name>
    <dbReference type="NCBI Taxonomy" id="4432"/>
    <lineage>
        <taxon>Eukaryota</taxon>
        <taxon>Viridiplantae</taxon>
        <taxon>Streptophyta</taxon>
        <taxon>Embryophyta</taxon>
        <taxon>Tracheophyta</taxon>
        <taxon>Spermatophyta</taxon>
        <taxon>Magnoliopsida</taxon>
        <taxon>Proteales</taxon>
        <taxon>Nelumbonaceae</taxon>
        <taxon>Nelumbo</taxon>
    </lineage>
</organism>
<name>A0A822YYY4_NELNU</name>
<accession>A0A822YYY4</accession>
<dbReference type="AlphaFoldDB" id="A0A822YYY4"/>